<dbReference type="Gene3D" id="3.90.550.10">
    <property type="entry name" value="Spore Coat Polysaccharide Biosynthesis Protein SpsA, Chain A"/>
    <property type="match status" value="1"/>
</dbReference>
<dbReference type="EMBL" id="BJXA01000064">
    <property type="protein sequence ID" value="GEM42166.1"/>
    <property type="molecule type" value="Genomic_DNA"/>
</dbReference>
<dbReference type="SUPFAM" id="SSF53448">
    <property type="entry name" value="Nucleotide-diphospho-sugar transferases"/>
    <property type="match status" value="1"/>
</dbReference>
<keyword evidence="6" id="KW-1185">Reference proteome</keyword>
<evidence type="ECO:0000256" key="3">
    <source>
        <dbReference type="ARBA" id="ARBA00022679"/>
    </source>
</evidence>
<dbReference type="GO" id="GO:0016757">
    <property type="term" value="F:glycosyltransferase activity"/>
    <property type="evidence" value="ECO:0007669"/>
    <property type="project" value="UniProtKB-KW"/>
</dbReference>
<dbReference type="RefSeq" id="WP_147139587.1">
    <property type="nucleotide sequence ID" value="NZ_BJXA01000064.1"/>
</dbReference>
<proteinExistence type="inferred from homology"/>
<dbReference type="PANTHER" id="PTHR43685">
    <property type="entry name" value="GLYCOSYLTRANSFERASE"/>
    <property type="match status" value="1"/>
</dbReference>
<sequence length="275" mass="29553">MLVSVLTAVHQPGAAYLPETLASIEAQTLPSGWELEWVLQEDGPTSDIADLAADHPWVRYAANGEKLGIAGTRNLALNRVRGELLQVLDGDDLLLPHALATLLPHFADPGIHWALGQADDLLPDGSRKSFPPYPGLDFGRVPAGSVNDWALDSGGSWPVHCAGLMLRTASVRVVGGWGGVPTNDDLVMLAGLSGIADGWFDDTVTWLYRQHDAQTVRTAHHRTWGDETRRMALQRAAAVRNSGLRLPDAKAVDTSYDVRVAPSLKATVPVADQQA</sequence>
<dbReference type="InterPro" id="IPR001173">
    <property type="entry name" value="Glyco_trans_2-like"/>
</dbReference>
<dbReference type="PANTHER" id="PTHR43685:SF5">
    <property type="entry name" value="GLYCOSYLTRANSFERASE EPSE-RELATED"/>
    <property type="match status" value="1"/>
</dbReference>
<organism evidence="5 6">
    <name type="scientific">Nocardia ninae NBRC 108245</name>
    <dbReference type="NCBI Taxonomy" id="1210091"/>
    <lineage>
        <taxon>Bacteria</taxon>
        <taxon>Bacillati</taxon>
        <taxon>Actinomycetota</taxon>
        <taxon>Actinomycetes</taxon>
        <taxon>Mycobacteriales</taxon>
        <taxon>Nocardiaceae</taxon>
        <taxon>Nocardia</taxon>
    </lineage>
</organism>
<comment type="caution">
    <text evidence="5">The sequence shown here is derived from an EMBL/GenBank/DDBJ whole genome shotgun (WGS) entry which is preliminary data.</text>
</comment>
<evidence type="ECO:0000313" key="6">
    <source>
        <dbReference type="Proteomes" id="UP000321424"/>
    </source>
</evidence>
<keyword evidence="2" id="KW-0328">Glycosyltransferase</keyword>
<feature type="domain" description="Glycosyltransferase 2-like" evidence="4">
    <location>
        <begin position="4"/>
        <end position="117"/>
    </location>
</feature>
<dbReference type="InterPro" id="IPR029044">
    <property type="entry name" value="Nucleotide-diphossugar_trans"/>
</dbReference>
<dbReference type="OrthoDB" id="4529776at2"/>
<dbReference type="Pfam" id="PF00535">
    <property type="entry name" value="Glycos_transf_2"/>
    <property type="match status" value="1"/>
</dbReference>
<evidence type="ECO:0000256" key="2">
    <source>
        <dbReference type="ARBA" id="ARBA00022676"/>
    </source>
</evidence>
<gene>
    <name evidence="5" type="ORF">NN4_66850</name>
</gene>
<keyword evidence="3 5" id="KW-0808">Transferase</keyword>
<dbReference type="InterPro" id="IPR050834">
    <property type="entry name" value="Glycosyltransf_2"/>
</dbReference>
<evidence type="ECO:0000256" key="1">
    <source>
        <dbReference type="ARBA" id="ARBA00006739"/>
    </source>
</evidence>
<protein>
    <submittedName>
        <fullName evidence="5">Glycosyl transferase</fullName>
    </submittedName>
</protein>
<dbReference type="AlphaFoldDB" id="A0A511MQB2"/>
<dbReference type="Proteomes" id="UP000321424">
    <property type="component" value="Unassembled WGS sequence"/>
</dbReference>
<comment type="similarity">
    <text evidence="1">Belongs to the glycosyltransferase 2 family.</text>
</comment>
<reference evidence="5 6" key="1">
    <citation type="submission" date="2019-07" db="EMBL/GenBank/DDBJ databases">
        <title>Whole genome shotgun sequence of Nocardia ninae NBRC 108245.</title>
        <authorList>
            <person name="Hosoyama A."/>
            <person name="Uohara A."/>
            <person name="Ohji S."/>
            <person name="Ichikawa N."/>
        </authorList>
    </citation>
    <scope>NUCLEOTIDE SEQUENCE [LARGE SCALE GENOMIC DNA]</scope>
    <source>
        <strain evidence="5 6">NBRC 108245</strain>
    </source>
</reference>
<accession>A0A511MQB2</accession>
<evidence type="ECO:0000313" key="5">
    <source>
        <dbReference type="EMBL" id="GEM42166.1"/>
    </source>
</evidence>
<evidence type="ECO:0000259" key="4">
    <source>
        <dbReference type="Pfam" id="PF00535"/>
    </source>
</evidence>
<name>A0A511MQB2_9NOCA</name>